<dbReference type="RefSeq" id="WP_212822325.1">
    <property type="nucleotide sequence ID" value="NZ_AP023359.1"/>
</dbReference>
<sequence length="141" mass="13936">MSLIQKYGKAGVAVVFAGLTAAYAALGGDQHVDPVEWVAIATAAAQAILVWLVPLVPSAPWLKTAVNGALAVLGVLTVAIVGGLDNAEVVLMLLAGLSVLGVGVAPSASTTTAGPGRAPVTTSVGWGSGSPRVIDGELVTR</sequence>
<keyword evidence="1" id="KW-0472">Membrane</keyword>
<dbReference type="EMBL" id="AP023359">
    <property type="protein sequence ID" value="BCJ64162.1"/>
    <property type="molecule type" value="Genomic_DNA"/>
</dbReference>
<feature type="transmembrane region" description="Helical" evidence="1">
    <location>
        <begin position="90"/>
        <end position="108"/>
    </location>
</feature>
<reference evidence="2" key="1">
    <citation type="submission" date="2020-08" db="EMBL/GenBank/DDBJ databases">
        <title>Whole genome shotgun sequence of Polymorphospora rubra NBRC 101157.</title>
        <authorList>
            <person name="Komaki H."/>
            <person name="Tamura T."/>
        </authorList>
    </citation>
    <scope>NUCLEOTIDE SEQUENCE</scope>
    <source>
        <strain evidence="2">NBRC 101157</strain>
    </source>
</reference>
<keyword evidence="1" id="KW-1133">Transmembrane helix</keyword>
<feature type="transmembrane region" description="Helical" evidence="1">
    <location>
        <begin position="65"/>
        <end position="84"/>
    </location>
</feature>
<proteinExistence type="predicted"/>
<dbReference type="AlphaFoldDB" id="A0A810MT82"/>
<evidence type="ECO:0000313" key="2">
    <source>
        <dbReference type="EMBL" id="BCJ64162.1"/>
    </source>
</evidence>
<gene>
    <name evidence="2" type="ORF">Prubr_11830</name>
</gene>
<keyword evidence="3" id="KW-1185">Reference proteome</keyword>
<dbReference type="Proteomes" id="UP000680866">
    <property type="component" value="Chromosome"/>
</dbReference>
<evidence type="ECO:0000256" key="1">
    <source>
        <dbReference type="SAM" id="Phobius"/>
    </source>
</evidence>
<accession>A0A810MT82</accession>
<dbReference type="KEGG" id="pry:Prubr_11830"/>
<keyword evidence="1" id="KW-0812">Transmembrane</keyword>
<feature type="transmembrane region" description="Helical" evidence="1">
    <location>
        <begin position="34"/>
        <end position="53"/>
    </location>
</feature>
<evidence type="ECO:0000313" key="3">
    <source>
        <dbReference type="Proteomes" id="UP000680866"/>
    </source>
</evidence>
<name>A0A810MT82_9ACTN</name>
<protein>
    <submittedName>
        <fullName evidence="2">Uncharacterized protein</fullName>
    </submittedName>
</protein>
<organism evidence="2 3">
    <name type="scientific">Polymorphospora rubra</name>
    <dbReference type="NCBI Taxonomy" id="338584"/>
    <lineage>
        <taxon>Bacteria</taxon>
        <taxon>Bacillati</taxon>
        <taxon>Actinomycetota</taxon>
        <taxon>Actinomycetes</taxon>
        <taxon>Micromonosporales</taxon>
        <taxon>Micromonosporaceae</taxon>
        <taxon>Polymorphospora</taxon>
    </lineage>
</organism>